<keyword evidence="2 5" id="KW-0812">Transmembrane</keyword>
<dbReference type="InterPro" id="IPR013057">
    <property type="entry name" value="AA_transpt_TM"/>
</dbReference>
<feature type="transmembrane region" description="Helical" evidence="5">
    <location>
        <begin position="58"/>
        <end position="80"/>
    </location>
</feature>
<feature type="transmembrane region" description="Helical" evidence="5">
    <location>
        <begin position="322"/>
        <end position="339"/>
    </location>
</feature>
<protein>
    <recommendedName>
        <fullName evidence="6">Amino acid transporter transmembrane domain-containing protein</fullName>
    </recommendedName>
</protein>
<dbReference type="GO" id="GO:0015179">
    <property type="term" value="F:L-amino acid transmembrane transporter activity"/>
    <property type="evidence" value="ECO:0007669"/>
    <property type="project" value="TreeGrafter"/>
</dbReference>
<dbReference type="AlphaFoldDB" id="A0A7S1AVE2"/>
<evidence type="ECO:0000256" key="1">
    <source>
        <dbReference type="ARBA" id="ARBA00004141"/>
    </source>
</evidence>
<comment type="subcellular location">
    <subcellularLocation>
        <location evidence="1">Membrane</location>
        <topology evidence="1">Multi-pass membrane protein</topology>
    </subcellularLocation>
</comment>
<dbReference type="EMBL" id="HBFQ01056884">
    <property type="protein sequence ID" value="CAD8866017.1"/>
    <property type="molecule type" value="Transcribed_RNA"/>
</dbReference>
<evidence type="ECO:0000259" key="6">
    <source>
        <dbReference type="Pfam" id="PF01490"/>
    </source>
</evidence>
<evidence type="ECO:0000256" key="4">
    <source>
        <dbReference type="ARBA" id="ARBA00023136"/>
    </source>
</evidence>
<evidence type="ECO:0000313" key="7">
    <source>
        <dbReference type="EMBL" id="CAD8866017.1"/>
    </source>
</evidence>
<sequence length="417" mass="44652">MQPVPESHVNVVTEATPLTLKNNQQGHATQLHLVLNLIAAGLGSGILALPWSTAGASVIPALSIIGVVMLLNAWTISIVVEAGDRHQTFDLGSLLGKLPGRMGTSAQAVCNTVLWVTMFLCLVSYVVVITDSVQAVVNLPREKIVLLATLVVLPLCYLDQSRLSVTSALSVFATLCVFGVIVRQFLNHVTESTLPPVCFLGLSRGALAMFSAMMQTIIIQMCVLPMYSEMQDRTPAKFNRVVVCSFFVLSFMFASFAVVGYETYGRSVRSNILLELPTTSLGLVARLSAAAAVTGVFPIILNPMIASLKGSSFQTYSPHVANIARVVTAAGSGLFALYFHDLGRINVVNGAISCWVFVAVIPCVVGLYLLGSKSESPGWRGGMYLLAALGTTASIMGLIVTDNHAIDNWMSCMWYVD</sequence>
<feature type="transmembrane region" description="Helical" evidence="5">
    <location>
        <begin position="31"/>
        <end position="52"/>
    </location>
</feature>
<gene>
    <name evidence="7" type="ORF">NSCI0253_LOCUS40372</name>
</gene>
<feature type="transmembrane region" description="Helical" evidence="5">
    <location>
        <begin position="108"/>
        <end position="128"/>
    </location>
</feature>
<feature type="transmembrane region" description="Helical" evidence="5">
    <location>
        <begin position="345"/>
        <end position="370"/>
    </location>
</feature>
<proteinExistence type="predicted"/>
<reference evidence="7" key="1">
    <citation type="submission" date="2021-01" db="EMBL/GenBank/DDBJ databases">
        <authorList>
            <person name="Corre E."/>
            <person name="Pelletier E."/>
            <person name="Niang G."/>
            <person name="Scheremetjew M."/>
            <person name="Finn R."/>
            <person name="Kale V."/>
            <person name="Holt S."/>
            <person name="Cochrane G."/>
            <person name="Meng A."/>
            <person name="Brown T."/>
            <person name="Cohen L."/>
        </authorList>
    </citation>
    <scope>NUCLEOTIDE SEQUENCE</scope>
</reference>
<feature type="transmembrane region" description="Helical" evidence="5">
    <location>
        <begin position="206"/>
        <end position="226"/>
    </location>
</feature>
<keyword evidence="4 5" id="KW-0472">Membrane</keyword>
<dbReference type="GO" id="GO:0016020">
    <property type="term" value="C:membrane"/>
    <property type="evidence" value="ECO:0007669"/>
    <property type="project" value="UniProtKB-SubCell"/>
</dbReference>
<feature type="transmembrane region" description="Helical" evidence="5">
    <location>
        <begin position="165"/>
        <end position="186"/>
    </location>
</feature>
<name>A0A7S1AVE2_NOCSC</name>
<evidence type="ECO:0000256" key="2">
    <source>
        <dbReference type="ARBA" id="ARBA00022692"/>
    </source>
</evidence>
<evidence type="ECO:0000256" key="5">
    <source>
        <dbReference type="SAM" id="Phobius"/>
    </source>
</evidence>
<accession>A0A7S1AVE2</accession>
<keyword evidence="3 5" id="KW-1133">Transmembrane helix</keyword>
<feature type="transmembrane region" description="Helical" evidence="5">
    <location>
        <begin position="140"/>
        <end position="158"/>
    </location>
</feature>
<evidence type="ECO:0000256" key="3">
    <source>
        <dbReference type="ARBA" id="ARBA00022989"/>
    </source>
</evidence>
<feature type="transmembrane region" description="Helical" evidence="5">
    <location>
        <begin position="382"/>
        <end position="400"/>
    </location>
</feature>
<dbReference type="Pfam" id="PF01490">
    <property type="entry name" value="Aa_trans"/>
    <property type="match status" value="1"/>
</dbReference>
<dbReference type="PANTHER" id="PTHR22950">
    <property type="entry name" value="AMINO ACID TRANSPORTER"/>
    <property type="match status" value="1"/>
</dbReference>
<feature type="transmembrane region" description="Helical" evidence="5">
    <location>
        <begin position="281"/>
        <end position="301"/>
    </location>
</feature>
<feature type="domain" description="Amino acid transporter transmembrane" evidence="6">
    <location>
        <begin position="29"/>
        <end position="399"/>
    </location>
</feature>
<feature type="transmembrane region" description="Helical" evidence="5">
    <location>
        <begin position="238"/>
        <end position="261"/>
    </location>
</feature>
<organism evidence="7">
    <name type="scientific">Noctiluca scintillans</name>
    <name type="common">Sea sparkle</name>
    <name type="synonym">Red tide dinoflagellate</name>
    <dbReference type="NCBI Taxonomy" id="2966"/>
    <lineage>
        <taxon>Eukaryota</taxon>
        <taxon>Sar</taxon>
        <taxon>Alveolata</taxon>
        <taxon>Dinophyceae</taxon>
        <taxon>Noctilucales</taxon>
        <taxon>Noctilucaceae</taxon>
        <taxon>Noctiluca</taxon>
    </lineage>
</organism>